<proteinExistence type="predicted"/>
<feature type="region of interest" description="Disordered" evidence="1">
    <location>
        <begin position="251"/>
        <end position="275"/>
    </location>
</feature>
<dbReference type="EMBL" id="BKCJ010003230">
    <property type="protein sequence ID" value="GEU53801.1"/>
    <property type="molecule type" value="Genomic_DNA"/>
</dbReference>
<keyword evidence="2" id="KW-0808">Transferase</keyword>
<reference evidence="2" key="1">
    <citation type="journal article" date="2019" name="Sci. Rep.">
        <title>Draft genome of Tanacetum cinerariifolium, the natural source of mosquito coil.</title>
        <authorList>
            <person name="Yamashiro T."/>
            <person name="Shiraishi A."/>
            <person name="Satake H."/>
            <person name="Nakayama K."/>
        </authorList>
    </citation>
    <scope>NUCLEOTIDE SEQUENCE</scope>
</reference>
<accession>A0A6L2KVZ0</accession>
<sequence>MGKSGAVIGGGKNGEESAEAGSPRVILNGYDGLPMQPVAPHPQTMCQDPSTHHFLITCPVVPLEDQPLHVDASPTAASPGYVADSDSDEDPEEDLEDNYVDYPADEGDGDDEPSDDDDTDDEDEEPFEDEEDDEEEEEHLAPADSSVIPIVDPILPAGDTKALEADEAAPTPRSPHTIIQLSQTRLRRVRKTVRLEPPIPTDTGAPLGYREAGIRMRALLLSTSRKTDIPEADVPPQKRACLTTLAPGFEVEESSTAGDARQLGPTESDLRRGKEAYDDQALLRARVNTLFRDRPDHHRTSMLLDKETTTLGRIEILEAKDPESQEGPAEASSSSERDVDMSRNCDNNNDSGTVERRQVTTQRECTYTDFLNDCTVTCQVKFASCTLQGSALTWWNSHMRAVGQDVAYATPWAALKIMITDKYCPRGEIQKLESEY</sequence>
<dbReference type="GO" id="GO:0003964">
    <property type="term" value="F:RNA-directed DNA polymerase activity"/>
    <property type="evidence" value="ECO:0007669"/>
    <property type="project" value="UniProtKB-KW"/>
</dbReference>
<organism evidence="2">
    <name type="scientific">Tanacetum cinerariifolium</name>
    <name type="common">Dalmatian daisy</name>
    <name type="synonym">Chrysanthemum cinerariifolium</name>
    <dbReference type="NCBI Taxonomy" id="118510"/>
    <lineage>
        <taxon>Eukaryota</taxon>
        <taxon>Viridiplantae</taxon>
        <taxon>Streptophyta</taxon>
        <taxon>Embryophyta</taxon>
        <taxon>Tracheophyta</taxon>
        <taxon>Spermatophyta</taxon>
        <taxon>Magnoliopsida</taxon>
        <taxon>eudicotyledons</taxon>
        <taxon>Gunneridae</taxon>
        <taxon>Pentapetalae</taxon>
        <taxon>asterids</taxon>
        <taxon>campanulids</taxon>
        <taxon>Asterales</taxon>
        <taxon>Asteraceae</taxon>
        <taxon>Asteroideae</taxon>
        <taxon>Anthemideae</taxon>
        <taxon>Anthemidinae</taxon>
        <taxon>Tanacetum</taxon>
    </lineage>
</organism>
<keyword evidence="2" id="KW-0548">Nucleotidyltransferase</keyword>
<feature type="region of interest" description="Disordered" evidence="1">
    <location>
        <begin position="1"/>
        <end position="29"/>
    </location>
</feature>
<name>A0A6L2KVZ0_TANCI</name>
<feature type="region of interest" description="Disordered" evidence="1">
    <location>
        <begin position="317"/>
        <end position="355"/>
    </location>
</feature>
<comment type="caution">
    <text evidence="2">The sequence shown here is derived from an EMBL/GenBank/DDBJ whole genome shotgun (WGS) entry which is preliminary data.</text>
</comment>
<evidence type="ECO:0000313" key="2">
    <source>
        <dbReference type="EMBL" id="GEU53801.1"/>
    </source>
</evidence>
<keyword evidence="2" id="KW-0695">RNA-directed DNA polymerase</keyword>
<feature type="region of interest" description="Disordered" evidence="1">
    <location>
        <begin position="70"/>
        <end position="151"/>
    </location>
</feature>
<dbReference type="AlphaFoldDB" id="A0A6L2KVZ0"/>
<evidence type="ECO:0000256" key="1">
    <source>
        <dbReference type="SAM" id="MobiDB-lite"/>
    </source>
</evidence>
<feature type="compositionally biased region" description="Acidic residues" evidence="1">
    <location>
        <begin position="85"/>
        <end position="138"/>
    </location>
</feature>
<gene>
    <name evidence="2" type="ORF">Tci_025779</name>
</gene>
<protein>
    <submittedName>
        <fullName evidence="2">Reverse transcriptase domain-containing protein</fullName>
    </submittedName>
</protein>